<feature type="compositionally biased region" description="Low complexity" evidence="1">
    <location>
        <begin position="98"/>
        <end position="129"/>
    </location>
</feature>
<gene>
    <name evidence="3" type="ORF">BT63DRAFT_419476</name>
</gene>
<feature type="region of interest" description="Disordered" evidence="1">
    <location>
        <begin position="88"/>
        <end position="129"/>
    </location>
</feature>
<evidence type="ECO:0000256" key="1">
    <source>
        <dbReference type="SAM" id="MobiDB-lite"/>
    </source>
</evidence>
<name>A0A6A6US04_9PEZI</name>
<keyword evidence="4" id="KW-1185">Reference proteome</keyword>
<dbReference type="OrthoDB" id="5236843at2759"/>
<sequence>MADAYPSHEGMQVVSNQQPVSRPEQAPEVLVEEKQADAKVDNHYQPYNDLNNAQPKARFALSSRIALLLAVAIILVVGAVVGGAVGGTQAKKKKDVVPTSTISSTTSSSPTTTTHESTSSSSSGAPRPTSGILALDCPRINGTSYSTNSGSSTYNFLLLCKTDFKTTTGNIDSSRQYSFTDCIDSCAARNSAKALPQCSGLTWGANLTHYTGVNCFLKAAITSSVPFNSDDPQAGALLLT</sequence>
<organism evidence="3 4">
    <name type="scientific">Microthyrium microscopicum</name>
    <dbReference type="NCBI Taxonomy" id="703497"/>
    <lineage>
        <taxon>Eukaryota</taxon>
        <taxon>Fungi</taxon>
        <taxon>Dikarya</taxon>
        <taxon>Ascomycota</taxon>
        <taxon>Pezizomycotina</taxon>
        <taxon>Dothideomycetes</taxon>
        <taxon>Dothideomycetes incertae sedis</taxon>
        <taxon>Microthyriales</taxon>
        <taxon>Microthyriaceae</taxon>
        <taxon>Microthyrium</taxon>
    </lineage>
</organism>
<reference evidence="3" key="1">
    <citation type="journal article" date="2020" name="Stud. Mycol.">
        <title>101 Dothideomycetes genomes: a test case for predicting lifestyles and emergence of pathogens.</title>
        <authorList>
            <person name="Haridas S."/>
            <person name="Albert R."/>
            <person name="Binder M."/>
            <person name="Bloem J."/>
            <person name="Labutti K."/>
            <person name="Salamov A."/>
            <person name="Andreopoulos B."/>
            <person name="Baker S."/>
            <person name="Barry K."/>
            <person name="Bills G."/>
            <person name="Bluhm B."/>
            <person name="Cannon C."/>
            <person name="Castanera R."/>
            <person name="Culley D."/>
            <person name="Daum C."/>
            <person name="Ezra D."/>
            <person name="Gonzalez J."/>
            <person name="Henrissat B."/>
            <person name="Kuo A."/>
            <person name="Liang C."/>
            <person name="Lipzen A."/>
            <person name="Lutzoni F."/>
            <person name="Magnuson J."/>
            <person name="Mondo S."/>
            <person name="Nolan M."/>
            <person name="Ohm R."/>
            <person name="Pangilinan J."/>
            <person name="Park H.-J."/>
            <person name="Ramirez L."/>
            <person name="Alfaro M."/>
            <person name="Sun H."/>
            <person name="Tritt A."/>
            <person name="Yoshinaga Y."/>
            <person name="Zwiers L.-H."/>
            <person name="Turgeon B."/>
            <person name="Goodwin S."/>
            <person name="Spatafora J."/>
            <person name="Crous P."/>
            <person name="Grigoriev I."/>
        </authorList>
    </citation>
    <scope>NUCLEOTIDE SEQUENCE</scope>
    <source>
        <strain evidence="3">CBS 115976</strain>
    </source>
</reference>
<dbReference type="Proteomes" id="UP000799302">
    <property type="component" value="Unassembled WGS sequence"/>
</dbReference>
<keyword evidence="2" id="KW-0812">Transmembrane</keyword>
<proteinExistence type="predicted"/>
<protein>
    <recommendedName>
        <fullName evidence="5">Apple domain-containing protein</fullName>
    </recommendedName>
</protein>
<dbReference type="EMBL" id="MU004230">
    <property type="protein sequence ID" value="KAF2674171.1"/>
    <property type="molecule type" value="Genomic_DNA"/>
</dbReference>
<feature type="transmembrane region" description="Helical" evidence="2">
    <location>
        <begin position="65"/>
        <end position="85"/>
    </location>
</feature>
<evidence type="ECO:0000256" key="2">
    <source>
        <dbReference type="SAM" id="Phobius"/>
    </source>
</evidence>
<feature type="region of interest" description="Disordered" evidence="1">
    <location>
        <begin position="1"/>
        <end position="29"/>
    </location>
</feature>
<evidence type="ECO:0008006" key="5">
    <source>
        <dbReference type="Google" id="ProtNLM"/>
    </source>
</evidence>
<keyword evidence="2" id="KW-1133">Transmembrane helix</keyword>
<accession>A0A6A6US04</accession>
<evidence type="ECO:0000313" key="3">
    <source>
        <dbReference type="EMBL" id="KAF2674171.1"/>
    </source>
</evidence>
<dbReference type="AlphaFoldDB" id="A0A6A6US04"/>
<evidence type="ECO:0000313" key="4">
    <source>
        <dbReference type="Proteomes" id="UP000799302"/>
    </source>
</evidence>
<keyword evidence="2" id="KW-0472">Membrane</keyword>